<reference evidence="2" key="2">
    <citation type="journal article" date="2015" name="Fish Shellfish Immunol.">
        <title>Early steps in the European eel (Anguilla anguilla)-Vibrio vulnificus interaction in the gills: Role of the RtxA13 toxin.</title>
        <authorList>
            <person name="Callol A."/>
            <person name="Pajuelo D."/>
            <person name="Ebbesson L."/>
            <person name="Teles M."/>
            <person name="MacKenzie S."/>
            <person name="Amaro C."/>
        </authorList>
    </citation>
    <scope>NUCLEOTIDE SEQUENCE</scope>
</reference>
<sequence length="117" mass="13754">MEHLKYIAKPRNMSVCGPNQFKYFLKYLCFDILLIILMMLCCLQVQEMNLNSQILLKYIKLNVSIPQQLTEDCLLLHTSYYTSYRPEVLYSVSTEFLADSERIFSSVIFHPSDQTLL</sequence>
<evidence type="ECO:0000313" key="2">
    <source>
        <dbReference type="EMBL" id="JAI08127.1"/>
    </source>
</evidence>
<accession>A0A0E9Y0B3</accession>
<name>A0A0E9Y0B3_ANGAN</name>
<evidence type="ECO:0000256" key="1">
    <source>
        <dbReference type="SAM" id="Phobius"/>
    </source>
</evidence>
<keyword evidence="1" id="KW-1133">Transmembrane helix</keyword>
<feature type="transmembrane region" description="Helical" evidence="1">
    <location>
        <begin position="23"/>
        <end position="43"/>
    </location>
</feature>
<organism evidence="2">
    <name type="scientific">Anguilla anguilla</name>
    <name type="common">European freshwater eel</name>
    <name type="synonym">Muraena anguilla</name>
    <dbReference type="NCBI Taxonomy" id="7936"/>
    <lineage>
        <taxon>Eukaryota</taxon>
        <taxon>Metazoa</taxon>
        <taxon>Chordata</taxon>
        <taxon>Craniata</taxon>
        <taxon>Vertebrata</taxon>
        <taxon>Euteleostomi</taxon>
        <taxon>Actinopterygii</taxon>
        <taxon>Neopterygii</taxon>
        <taxon>Teleostei</taxon>
        <taxon>Anguilliformes</taxon>
        <taxon>Anguillidae</taxon>
        <taxon>Anguilla</taxon>
    </lineage>
</organism>
<keyword evidence="1" id="KW-0812">Transmembrane</keyword>
<dbReference type="EMBL" id="GBXM01000451">
    <property type="protein sequence ID" value="JAI08127.1"/>
    <property type="molecule type" value="Transcribed_RNA"/>
</dbReference>
<protein>
    <submittedName>
        <fullName evidence="2">Uncharacterized protein</fullName>
    </submittedName>
</protein>
<proteinExistence type="predicted"/>
<dbReference type="AlphaFoldDB" id="A0A0E9Y0B3"/>
<keyword evidence="1" id="KW-0472">Membrane</keyword>
<reference evidence="2" key="1">
    <citation type="submission" date="2014-11" db="EMBL/GenBank/DDBJ databases">
        <authorList>
            <person name="Amaro Gonzalez C."/>
        </authorList>
    </citation>
    <scope>NUCLEOTIDE SEQUENCE</scope>
</reference>